<dbReference type="Proteomes" id="UP000095558">
    <property type="component" value="Unassembled WGS sequence"/>
</dbReference>
<evidence type="ECO:0000313" key="2">
    <source>
        <dbReference type="EMBL" id="CUN88033.1"/>
    </source>
</evidence>
<dbReference type="GO" id="GO:0003677">
    <property type="term" value="F:DNA binding"/>
    <property type="evidence" value="ECO:0007669"/>
    <property type="project" value="InterPro"/>
</dbReference>
<reference evidence="2 3" key="1">
    <citation type="submission" date="2015-09" db="EMBL/GenBank/DDBJ databases">
        <authorList>
            <consortium name="Pathogen Informatics"/>
        </authorList>
    </citation>
    <scope>NUCLEOTIDE SEQUENCE [LARGE SCALE GENOMIC DNA]</scope>
    <source>
        <strain evidence="2 3">2789STDY5834855</strain>
    </source>
</reference>
<dbReference type="EMBL" id="CYZV01000008">
    <property type="protein sequence ID" value="CUN88033.1"/>
    <property type="molecule type" value="Genomic_DNA"/>
</dbReference>
<dbReference type="InterPro" id="IPR001387">
    <property type="entry name" value="Cro/C1-type_HTH"/>
</dbReference>
<protein>
    <submittedName>
        <fullName evidence="2">Plasmid maintenance system antidote protein</fullName>
    </submittedName>
</protein>
<dbReference type="AlphaFoldDB" id="A0A174AIJ0"/>
<dbReference type="OrthoDB" id="9811208at2"/>
<dbReference type="SUPFAM" id="SSF47413">
    <property type="entry name" value="lambda repressor-like DNA-binding domains"/>
    <property type="match status" value="1"/>
</dbReference>
<dbReference type="CDD" id="cd00093">
    <property type="entry name" value="HTH_XRE"/>
    <property type="match status" value="1"/>
</dbReference>
<dbReference type="Gene3D" id="1.10.260.40">
    <property type="entry name" value="lambda repressor-like DNA-binding domains"/>
    <property type="match status" value="1"/>
</dbReference>
<organism evidence="2 3">
    <name type="scientific">Clostridium disporicum</name>
    <dbReference type="NCBI Taxonomy" id="84024"/>
    <lineage>
        <taxon>Bacteria</taxon>
        <taxon>Bacillati</taxon>
        <taxon>Bacillota</taxon>
        <taxon>Clostridia</taxon>
        <taxon>Eubacteriales</taxon>
        <taxon>Clostridiaceae</taxon>
        <taxon>Clostridium</taxon>
    </lineage>
</organism>
<evidence type="ECO:0000313" key="3">
    <source>
        <dbReference type="Proteomes" id="UP000095558"/>
    </source>
</evidence>
<dbReference type="SMART" id="SM00530">
    <property type="entry name" value="HTH_XRE"/>
    <property type="match status" value="1"/>
</dbReference>
<feature type="domain" description="HTH cro/C1-type" evidence="1">
    <location>
        <begin position="6"/>
        <end position="60"/>
    </location>
</feature>
<evidence type="ECO:0000259" key="1">
    <source>
        <dbReference type="PROSITE" id="PS50943"/>
    </source>
</evidence>
<sequence length="219" mass="26245">MKLYGLKNVRNIYGFTMRDLAQRIDVSANLINLWERGDVDVPDYRVDNLSNYLGVDKEILFKEKHNTKDLMLIEIARANFKIKEYKSALDNESINEIIHKVAEVEYNANETEFFLQGTEYLLTKIVNMYSLLDLEEFEEFSDILESLIDNILEDKNEWEKFKIMYYCKTLSEDLETYEDDYGVFCSKEEIFEKQIHDALDQLYKIKLYEQEKYEDDEFE</sequence>
<proteinExistence type="predicted"/>
<dbReference type="RefSeq" id="WP_055275692.1">
    <property type="nucleotide sequence ID" value="NZ_CYZV01000008.1"/>
</dbReference>
<name>A0A174AIJ0_9CLOT</name>
<dbReference type="PROSITE" id="PS50943">
    <property type="entry name" value="HTH_CROC1"/>
    <property type="match status" value="1"/>
</dbReference>
<dbReference type="InterPro" id="IPR010982">
    <property type="entry name" value="Lambda_DNA-bd_dom_sf"/>
</dbReference>
<dbReference type="Pfam" id="PF01381">
    <property type="entry name" value="HTH_3"/>
    <property type="match status" value="1"/>
</dbReference>
<gene>
    <name evidence="2" type="ORF">ERS852470_00927</name>
</gene>
<accession>A0A174AIJ0</accession>